<dbReference type="GO" id="GO:0004040">
    <property type="term" value="F:amidase activity"/>
    <property type="evidence" value="ECO:0007669"/>
    <property type="project" value="UniProtKB-EC"/>
</dbReference>
<keyword evidence="4" id="KW-0378">Hydrolase</keyword>
<dbReference type="EMBL" id="VIGB01000003">
    <property type="protein sequence ID" value="TQF01263.1"/>
    <property type="molecule type" value="Genomic_DNA"/>
</dbReference>
<keyword evidence="2" id="KW-0812">Transmembrane</keyword>
<proteinExistence type="inferred from homology"/>
<dbReference type="InterPro" id="IPR020556">
    <property type="entry name" value="Amidase_CS"/>
</dbReference>
<dbReference type="Pfam" id="PF01425">
    <property type="entry name" value="Amidase"/>
    <property type="match status" value="1"/>
</dbReference>
<protein>
    <submittedName>
        <fullName evidence="4">Amidase</fullName>
        <ecNumber evidence="4">3.5.1.4</ecNumber>
    </submittedName>
</protein>
<sequence length="481" mass="51334">MTLPVGRDGVGMARTAEQRVHAFGDDALGDHDAVALARLVRNGEVSPGELAEAAAQRARTVEDALAPVAFASYRTPRVGRHSPDALLHGVPTFLKDNVDLRGMPTGHGSAAFRPRPARYTSGFAAQLLATGVTVLGKTRLPEFGLNASTEFGTAEPVRNPWQTSHSPGASSGGAAALVAAGVVPIAHANDGGGSIRIPAACCGLVGLKPTRGRLVLNDQGRRLPIDLVTDGVLTRSVRDTAAFFAAAEQHHRPAALPPLGLIEGPGSRRLRVGLVVDSPVAATDAQTRQAVERTAARLADLGHHVEPTTLPFDRQFQRDFTLYWGFIAFLIAATGKLLLDRSFQPRRLDGLTLGLRRTFHREFLRTPGVLRRLRATEHAYASVFDAYDVILSPVLAHTTPLLGHLSPNVPFEELIERLHRYVAFTPVNNVTGGPGISLPVGQTAEGLPIGVHLSAAHGQERVLLELGYALEGEAGWRRIQG</sequence>
<reference evidence="4 5" key="1">
    <citation type="submission" date="2019-06" db="EMBL/GenBank/DDBJ databases">
        <title>Description of Kitasatospora acidophila sp. nov. isolated from pine grove soil, and reclassification of Streptomyces novaecaesareae to Kitasatospora novaeceasareae comb. nov.</title>
        <authorList>
            <person name="Kim M.J."/>
        </authorList>
    </citation>
    <scope>NUCLEOTIDE SEQUENCE [LARGE SCALE GENOMIC DNA]</scope>
    <source>
        <strain evidence="4 5">MMS16-CNU292</strain>
    </source>
</reference>
<accession>A0A540VWW5</accession>
<evidence type="ECO:0000313" key="5">
    <source>
        <dbReference type="Proteomes" id="UP000319103"/>
    </source>
</evidence>
<feature type="transmembrane region" description="Helical" evidence="2">
    <location>
        <begin position="320"/>
        <end position="339"/>
    </location>
</feature>
<keyword evidence="5" id="KW-1185">Reference proteome</keyword>
<dbReference type="SUPFAM" id="SSF75304">
    <property type="entry name" value="Amidase signature (AS) enzymes"/>
    <property type="match status" value="1"/>
</dbReference>
<evidence type="ECO:0000313" key="4">
    <source>
        <dbReference type="EMBL" id="TQF01263.1"/>
    </source>
</evidence>
<dbReference type="PANTHER" id="PTHR11895:SF7">
    <property type="entry name" value="GLUTAMYL-TRNA(GLN) AMIDOTRANSFERASE SUBUNIT A, MITOCHONDRIAL"/>
    <property type="match status" value="1"/>
</dbReference>
<comment type="caution">
    <text evidence="4">The sequence shown here is derived from an EMBL/GenBank/DDBJ whole genome shotgun (WGS) entry which is preliminary data.</text>
</comment>
<dbReference type="NCBIfam" id="NF005899">
    <property type="entry name" value="PRK07869.1"/>
    <property type="match status" value="1"/>
</dbReference>
<dbReference type="PANTHER" id="PTHR11895">
    <property type="entry name" value="TRANSAMIDASE"/>
    <property type="match status" value="1"/>
</dbReference>
<dbReference type="InterPro" id="IPR000120">
    <property type="entry name" value="Amidase"/>
</dbReference>
<dbReference type="InterPro" id="IPR023631">
    <property type="entry name" value="Amidase_dom"/>
</dbReference>
<dbReference type="EC" id="3.5.1.4" evidence="4"/>
<dbReference type="OrthoDB" id="5175573at2"/>
<dbReference type="Gene3D" id="3.90.1300.10">
    <property type="entry name" value="Amidase signature (AS) domain"/>
    <property type="match status" value="1"/>
</dbReference>
<evidence type="ECO:0000256" key="2">
    <source>
        <dbReference type="SAM" id="Phobius"/>
    </source>
</evidence>
<name>A0A540VWW5_9ACTN</name>
<organism evidence="4 5">
    <name type="scientific">Kitasatospora acidiphila</name>
    <dbReference type="NCBI Taxonomy" id="2567942"/>
    <lineage>
        <taxon>Bacteria</taxon>
        <taxon>Bacillati</taxon>
        <taxon>Actinomycetota</taxon>
        <taxon>Actinomycetes</taxon>
        <taxon>Kitasatosporales</taxon>
        <taxon>Streptomycetaceae</taxon>
        <taxon>Kitasatospora</taxon>
    </lineage>
</organism>
<dbReference type="AlphaFoldDB" id="A0A540VWW5"/>
<gene>
    <name evidence="4" type="ORF">E6W39_02195</name>
</gene>
<keyword evidence="2" id="KW-1133">Transmembrane helix</keyword>
<comment type="similarity">
    <text evidence="1">Belongs to the amidase family.</text>
</comment>
<dbReference type="InterPro" id="IPR036928">
    <property type="entry name" value="AS_sf"/>
</dbReference>
<evidence type="ECO:0000256" key="1">
    <source>
        <dbReference type="ARBA" id="ARBA00009199"/>
    </source>
</evidence>
<dbReference type="Proteomes" id="UP000319103">
    <property type="component" value="Unassembled WGS sequence"/>
</dbReference>
<feature type="domain" description="Amidase" evidence="3">
    <location>
        <begin position="81"/>
        <end position="464"/>
    </location>
</feature>
<keyword evidence="2" id="KW-0472">Membrane</keyword>
<evidence type="ECO:0000259" key="3">
    <source>
        <dbReference type="Pfam" id="PF01425"/>
    </source>
</evidence>
<dbReference type="PROSITE" id="PS00571">
    <property type="entry name" value="AMIDASES"/>
    <property type="match status" value="1"/>
</dbReference>